<protein>
    <submittedName>
        <fullName evidence="6">Insulinase family protein</fullName>
    </submittedName>
</protein>
<dbReference type="InterPro" id="IPR011249">
    <property type="entry name" value="Metalloenz_LuxS/M16"/>
</dbReference>
<evidence type="ECO:0000259" key="5">
    <source>
        <dbReference type="Pfam" id="PF05193"/>
    </source>
</evidence>
<dbReference type="GO" id="GO:0004222">
    <property type="term" value="F:metalloendopeptidase activity"/>
    <property type="evidence" value="ECO:0007669"/>
    <property type="project" value="InterPro"/>
</dbReference>
<comment type="caution">
    <text evidence="6">The sequence shown here is derived from an EMBL/GenBank/DDBJ whole genome shotgun (WGS) entry which is preliminary data.</text>
</comment>
<dbReference type="AlphaFoldDB" id="A0A9D2UJ75"/>
<dbReference type="GO" id="GO:0006508">
    <property type="term" value="P:proteolysis"/>
    <property type="evidence" value="ECO:0007669"/>
    <property type="project" value="InterPro"/>
</dbReference>
<comment type="similarity">
    <text evidence="2 3">Belongs to the peptidase M16 family.</text>
</comment>
<proteinExistence type="inferred from homology"/>
<dbReference type="SUPFAM" id="SSF63411">
    <property type="entry name" value="LuxS/MPP-like metallohydrolase"/>
    <property type="match status" value="2"/>
</dbReference>
<evidence type="ECO:0000313" key="6">
    <source>
        <dbReference type="EMBL" id="HJD53326.1"/>
    </source>
</evidence>
<evidence type="ECO:0000256" key="2">
    <source>
        <dbReference type="ARBA" id="ARBA00007261"/>
    </source>
</evidence>
<dbReference type="PROSITE" id="PS00143">
    <property type="entry name" value="INSULINASE"/>
    <property type="match status" value="1"/>
</dbReference>
<name>A0A9D2UJ75_9BACT</name>
<accession>A0A9D2UJ75</accession>
<feature type="domain" description="Peptidase M16 C-terminal" evidence="5">
    <location>
        <begin position="167"/>
        <end position="342"/>
    </location>
</feature>
<organism evidence="6 7">
    <name type="scientific">Candidatus Avibacteroides avistercoris</name>
    <dbReference type="NCBI Taxonomy" id="2840690"/>
    <lineage>
        <taxon>Bacteria</taxon>
        <taxon>Pseudomonadati</taxon>
        <taxon>Bacteroidota</taxon>
        <taxon>Bacteroidia</taxon>
        <taxon>Bacteroidales</taxon>
        <taxon>Bacteroidaceae</taxon>
        <taxon>Bacteroidaceae incertae sedis</taxon>
        <taxon>Candidatus Avibacteroides</taxon>
    </lineage>
</organism>
<reference evidence="6" key="2">
    <citation type="submission" date="2021-04" db="EMBL/GenBank/DDBJ databases">
        <authorList>
            <person name="Gilroy R."/>
        </authorList>
    </citation>
    <scope>NUCLEOTIDE SEQUENCE</scope>
    <source>
        <strain evidence="6">MalCec1-1739</strain>
    </source>
</reference>
<dbReference type="GO" id="GO:0046872">
    <property type="term" value="F:metal ion binding"/>
    <property type="evidence" value="ECO:0007669"/>
    <property type="project" value="InterPro"/>
</dbReference>
<feature type="domain" description="Peptidase M16 N-terminal" evidence="4">
    <location>
        <begin position="23"/>
        <end position="160"/>
    </location>
</feature>
<dbReference type="Gene3D" id="3.30.830.10">
    <property type="entry name" value="Metalloenzyme, LuxS/M16 peptidase-like"/>
    <property type="match status" value="2"/>
</dbReference>
<sequence>MADYETYTLRNGLRLIHAPSHGAVTYCGLSVAAGSRDERPAEQGMAHFVEHTIFKGTVRRKAWHILNRMENVGGELNAYTNKEETVIYSTFLTRHLERAMELLSDIVFHPTFPQRELDKEKGVIIDEINMYEDSPAELIYDEFEALLFDGHPLGRGILGTPATLQGFTSADVLDFVSRYYSPSNMVLFVRGDVDFARVRALAVKYFEPVADHVVTRDAGKLPPYVPFHTVRTRDLHQAHVMLGCRAYDAHDSRRTALYLLTNILGGPGMNSRLNVELREKRGLVYNVEANLVSYKDTGTFTIYFASDAKDCGHCLDIVRRQLQLLRDKRLGTMSLAMAKKQLIGQIGVASDNNENCALDMAKSYLHYGKVNSAEEIFARIESVSVDDVLMVANDRLDEGRLSLLAYDPGGQVTARLRAVQASRPA</sequence>
<dbReference type="Pfam" id="PF05193">
    <property type="entry name" value="Peptidase_M16_C"/>
    <property type="match status" value="1"/>
</dbReference>
<dbReference type="Proteomes" id="UP000787625">
    <property type="component" value="Unassembled WGS sequence"/>
</dbReference>
<dbReference type="EMBL" id="DWUP01000147">
    <property type="protein sequence ID" value="HJD53326.1"/>
    <property type="molecule type" value="Genomic_DNA"/>
</dbReference>
<dbReference type="InterPro" id="IPR007863">
    <property type="entry name" value="Peptidase_M16_C"/>
</dbReference>
<dbReference type="PANTHER" id="PTHR11851">
    <property type="entry name" value="METALLOPROTEASE"/>
    <property type="match status" value="1"/>
</dbReference>
<gene>
    <name evidence="6" type="ORF">IAA93_06350</name>
</gene>
<evidence type="ECO:0000256" key="3">
    <source>
        <dbReference type="RuleBase" id="RU004447"/>
    </source>
</evidence>
<dbReference type="InterPro" id="IPR011765">
    <property type="entry name" value="Pept_M16_N"/>
</dbReference>
<comment type="cofactor">
    <cofactor evidence="1">
        <name>Zn(2+)</name>
        <dbReference type="ChEBI" id="CHEBI:29105"/>
    </cofactor>
</comment>
<dbReference type="PANTHER" id="PTHR11851:SF49">
    <property type="entry name" value="MITOCHONDRIAL-PROCESSING PEPTIDASE SUBUNIT ALPHA"/>
    <property type="match status" value="1"/>
</dbReference>
<evidence type="ECO:0000256" key="1">
    <source>
        <dbReference type="ARBA" id="ARBA00001947"/>
    </source>
</evidence>
<dbReference type="Pfam" id="PF00675">
    <property type="entry name" value="Peptidase_M16"/>
    <property type="match status" value="1"/>
</dbReference>
<reference evidence="6" key="1">
    <citation type="journal article" date="2021" name="PeerJ">
        <title>Extensive microbial diversity within the chicken gut microbiome revealed by metagenomics and culture.</title>
        <authorList>
            <person name="Gilroy R."/>
            <person name="Ravi A."/>
            <person name="Getino M."/>
            <person name="Pursley I."/>
            <person name="Horton D.L."/>
            <person name="Alikhan N.F."/>
            <person name="Baker D."/>
            <person name="Gharbi K."/>
            <person name="Hall N."/>
            <person name="Watson M."/>
            <person name="Adriaenssens E.M."/>
            <person name="Foster-Nyarko E."/>
            <person name="Jarju S."/>
            <person name="Secka A."/>
            <person name="Antonio M."/>
            <person name="Oren A."/>
            <person name="Chaudhuri R.R."/>
            <person name="La Ragione R."/>
            <person name="Hildebrand F."/>
            <person name="Pallen M.J."/>
        </authorList>
    </citation>
    <scope>NUCLEOTIDE SEQUENCE</scope>
    <source>
        <strain evidence="6">MalCec1-1739</strain>
    </source>
</reference>
<evidence type="ECO:0000313" key="7">
    <source>
        <dbReference type="Proteomes" id="UP000787625"/>
    </source>
</evidence>
<dbReference type="InterPro" id="IPR050361">
    <property type="entry name" value="MPP/UQCRC_Complex"/>
</dbReference>
<evidence type="ECO:0000259" key="4">
    <source>
        <dbReference type="Pfam" id="PF00675"/>
    </source>
</evidence>
<dbReference type="InterPro" id="IPR001431">
    <property type="entry name" value="Pept_M16_Zn_BS"/>
</dbReference>